<evidence type="ECO:0000313" key="2">
    <source>
        <dbReference type="EMBL" id="OGZ04713.1"/>
    </source>
</evidence>
<evidence type="ECO:0000256" key="1">
    <source>
        <dbReference type="SAM" id="MobiDB-lite"/>
    </source>
</evidence>
<feature type="region of interest" description="Disordered" evidence="1">
    <location>
        <begin position="1"/>
        <end position="20"/>
    </location>
</feature>
<reference evidence="2 3" key="1">
    <citation type="journal article" date="2016" name="Nat. Commun.">
        <title>Thousands of microbial genomes shed light on interconnected biogeochemical processes in an aquifer system.</title>
        <authorList>
            <person name="Anantharaman K."/>
            <person name="Brown C.T."/>
            <person name="Hug L.A."/>
            <person name="Sharon I."/>
            <person name="Castelle C.J."/>
            <person name="Probst A.J."/>
            <person name="Thomas B.C."/>
            <person name="Singh A."/>
            <person name="Wilkins M.J."/>
            <person name="Karaoz U."/>
            <person name="Brodie E.L."/>
            <person name="Williams K.H."/>
            <person name="Hubbard S.S."/>
            <person name="Banfield J.F."/>
        </authorList>
    </citation>
    <scope>NUCLEOTIDE SEQUENCE [LARGE SCALE GENOMIC DNA]</scope>
</reference>
<sequence>MSTKKTDAPHTDAKPESSGHGFCPKCGNGWLVKDGQTTNTGSEKQRYRCSACAHKTTAPSAEHPADVVTMRSSLPTAKRYIITAAQNATPIHRPTWLSLLCAAKYYDAELVVIPGRYKNPTSQWTQNNKDHEWWDEAVVPYLCNGWIALNDRLLILGDVKVQWAARQPLVGLDALTKDKSGIVGHGSRGMRSVATPQHKHPKIMMTTGACTVRNYTDTKQGKLGKFAHCLGALIVEVDIDDVFHIRQLNATKQGSFIDLDMEFTPEGARPAKPALSISMGDIHQRWILPDVVKATFTAPDSLVKMINPRYLFWHDTVDFHSRNHHHQDDWITKFAKWKYGIECVRTEVEDAIRFVNKHTTQGRKSVVVSSNHDRAIARWLKDADFRNDPVNAQFYLECAYRATESARLTEGGVAFDDPYVSYAQMFAKPNVQFLKPGESKVLAQVEYGFHGDIGPNGSRGTTKNLSKLGVKVTKGHSHTAEIIDGCYSAGKSTGMLEYEHGGPSSHTNSHVVQYANGKRAIIIIINGRYCLKRPKRVMVKLSTKPV</sequence>
<name>A0A1G2CTK8_9BACT</name>
<comment type="caution">
    <text evidence="2">The sequence shown here is derived from an EMBL/GenBank/DDBJ whole genome shotgun (WGS) entry which is preliminary data.</text>
</comment>
<protein>
    <submittedName>
        <fullName evidence="2">Uncharacterized protein</fullName>
    </submittedName>
</protein>
<organism evidence="2 3">
    <name type="scientific">Candidatus Lloydbacteria bacterium RIFCSPHIGHO2_01_FULL_49_22</name>
    <dbReference type="NCBI Taxonomy" id="1798658"/>
    <lineage>
        <taxon>Bacteria</taxon>
        <taxon>Candidatus Lloydiibacteriota</taxon>
    </lineage>
</organism>
<dbReference type="AlphaFoldDB" id="A0A1G2CTK8"/>
<dbReference type="Proteomes" id="UP000177122">
    <property type="component" value="Unassembled WGS sequence"/>
</dbReference>
<proteinExistence type="predicted"/>
<dbReference type="EMBL" id="MHLI01000022">
    <property type="protein sequence ID" value="OGZ04713.1"/>
    <property type="molecule type" value="Genomic_DNA"/>
</dbReference>
<gene>
    <name evidence="2" type="ORF">A2845_05475</name>
</gene>
<accession>A0A1G2CTK8</accession>
<evidence type="ECO:0000313" key="3">
    <source>
        <dbReference type="Proteomes" id="UP000177122"/>
    </source>
</evidence>
<feature type="compositionally biased region" description="Basic and acidic residues" evidence="1">
    <location>
        <begin position="1"/>
        <end position="17"/>
    </location>
</feature>